<feature type="region of interest" description="Disordered" evidence="11">
    <location>
        <begin position="148"/>
        <end position="168"/>
    </location>
</feature>
<dbReference type="GO" id="GO:0005737">
    <property type="term" value="C:cytoplasm"/>
    <property type="evidence" value="ECO:0007669"/>
    <property type="project" value="UniProtKB-SubCell"/>
</dbReference>
<dbReference type="InterPro" id="IPR003442">
    <property type="entry name" value="T6A_TsaE"/>
</dbReference>
<dbReference type="NCBIfam" id="TIGR00150">
    <property type="entry name" value="T6A_YjeE"/>
    <property type="match status" value="1"/>
</dbReference>
<dbReference type="PANTHER" id="PTHR33540:SF2">
    <property type="entry name" value="TRNA THREONYLCARBAMOYLADENOSINE BIOSYNTHESIS PROTEIN TSAE"/>
    <property type="match status" value="1"/>
</dbReference>
<dbReference type="GO" id="GO:0005524">
    <property type="term" value="F:ATP binding"/>
    <property type="evidence" value="ECO:0007669"/>
    <property type="project" value="UniProtKB-KW"/>
</dbReference>
<organism evidence="12">
    <name type="scientific">freshwater metagenome</name>
    <dbReference type="NCBI Taxonomy" id="449393"/>
    <lineage>
        <taxon>unclassified sequences</taxon>
        <taxon>metagenomes</taxon>
        <taxon>ecological metagenomes</taxon>
    </lineage>
</organism>
<dbReference type="Pfam" id="PF02367">
    <property type="entry name" value="TsaE"/>
    <property type="match status" value="1"/>
</dbReference>
<sequence>MHQLGLNLARLLKAGDMVLLTGPLGAGKTTMTRGVGEGLGVIGTVSSPTFVIARTHKREASPVPLVHVDAYRLGSPAEFDDLDIDLARSIVLVEWGRGFAEGLTTNFLDIEIERDHTGESEVRQVTVLGFGERFESVDARERFAALAAGIDQGADPGQGTNPRSETAE</sequence>
<feature type="compositionally biased region" description="Polar residues" evidence="11">
    <location>
        <begin position="158"/>
        <end position="168"/>
    </location>
</feature>
<reference evidence="12" key="1">
    <citation type="submission" date="2020-05" db="EMBL/GenBank/DDBJ databases">
        <authorList>
            <person name="Chiriac C."/>
            <person name="Salcher M."/>
            <person name="Ghai R."/>
            <person name="Kavagutti S V."/>
        </authorList>
    </citation>
    <scope>NUCLEOTIDE SEQUENCE</scope>
</reference>
<keyword evidence="5" id="KW-0819">tRNA processing</keyword>
<evidence type="ECO:0000256" key="3">
    <source>
        <dbReference type="ARBA" id="ARBA00019010"/>
    </source>
</evidence>
<dbReference type="AlphaFoldDB" id="A0A6J6I0B5"/>
<evidence type="ECO:0000256" key="4">
    <source>
        <dbReference type="ARBA" id="ARBA00022490"/>
    </source>
</evidence>
<dbReference type="SUPFAM" id="SSF52540">
    <property type="entry name" value="P-loop containing nucleoside triphosphate hydrolases"/>
    <property type="match status" value="1"/>
</dbReference>
<evidence type="ECO:0000256" key="6">
    <source>
        <dbReference type="ARBA" id="ARBA00022723"/>
    </source>
</evidence>
<evidence type="ECO:0000256" key="7">
    <source>
        <dbReference type="ARBA" id="ARBA00022741"/>
    </source>
</evidence>
<comment type="subcellular location">
    <subcellularLocation>
        <location evidence="1">Cytoplasm</location>
    </subcellularLocation>
</comment>
<evidence type="ECO:0000256" key="2">
    <source>
        <dbReference type="ARBA" id="ARBA00007599"/>
    </source>
</evidence>
<evidence type="ECO:0000256" key="10">
    <source>
        <dbReference type="ARBA" id="ARBA00032441"/>
    </source>
</evidence>
<dbReference type="GO" id="GO:0002949">
    <property type="term" value="P:tRNA threonylcarbamoyladenosine modification"/>
    <property type="evidence" value="ECO:0007669"/>
    <property type="project" value="InterPro"/>
</dbReference>
<evidence type="ECO:0000256" key="1">
    <source>
        <dbReference type="ARBA" id="ARBA00004496"/>
    </source>
</evidence>
<dbReference type="PANTHER" id="PTHR33540">
    <property type="entry name" value="TRNA THREONYLCARBAMOYLADENOSINE BIOSYNTHESIS PROTEIN TSAE"/>
    <property type="match status" value="1"/>
</dbReference>
<accession>A0A6J6I0B5</accession>
<keyword evidence="6" id="KW-0479">Metal-binding</keyword>
<dbReference type="EMBL" id="CAEZUW010000142">
    <property type="protein sequence ID" value="CAB4618213.1"/>
    <property type="molecule type" value="Genomic_DNA"/>
</dbReference>
<dbReference type="InterPro" id="IPR027417">
    <property type="entry name" value="P-loop_NTPase"/>
</dbReference>
<evidence type="ECO:0000256" key="9">
    <source>
        <dbReference type="ARBA" id="ARBA00022842"/>
    </source>
</evidence>
<dbReference type="Gene3D" id="3.40.50.300">
    <property type="entry name" value="P-loop containing nucleotide triphosphate hydrolases"/>
    <property type="match status" value="1"/>
</dbReference>
<evidence type="ECO:0000256" key="5">
    <source>
        <dbReference type="ARBA" id="ARBA00022694"/>
    </source>
</evidence>
<keyword evidence="9" id="KW-0460">Magnesium</keyword>
<name>A0A6J6I0B5_9ZZZZ</name>
<protein>
    <recommendedName>
        <fullName evidence="3">tRNA threonylcarbamoyladenosine biosynthesis protein TsaE</fullName>
    </recommendedName>
    <alternativeName>
        <fullName evidence="10">t(6)A37 threonylcarbamoyladenosine biosynthesis protein TsaE</fullName>
    </alternativeName>
</protein>
<dbReference type="GO" id="GO:0046872">
    <property type="term" value="F:metal ion binding"/>
    <property type="evidence" value="ECO:0007669"/>
    <property type="project" value="UniProtKB-KW"/>
</dbReference>
<evidence type="ECO:0000313" key="12">
    <source>
        <dbReference type="EMBL" id="CAB4618213.1"/>
    </source>
</evidence>
<keyword evidence="4" id="KW-0963">Cytoplasm</keyword>
<keyword evidence="7" id="KW-0547">Nucleotide-binding</keyword>
<gene>
    <name evidence="12" type="ORF">UFOPK1855_00830</name>
</gene>
<proteinExistence type="inferred from homology"/>
<evidence type="ECO:0000256" key="11">
    <source>
        <dbReference type="SAM" id="MobiDB-lite"/>
    </source>
</evidence>
<comment type="similarity">
    <text evidence="2">Belongs to the TsaE family.</text>
</comment>
<keyword evidence="8" id="KW-0067">ATP-binding</keyword>
<evidence type="ECO:0000256" key="8">
    <source>
        <dbReference type="ARBA" id="ARBA00022840"/>
    </source>
</evidence>